<dbReference type="EMBL" id="JBFXLS010000021">
    <property type="protein sequence ID" value="KAL2828271.1"/>
    <property type="molecule type" value="Genomic_DNA"/>
</dbReference>
<evidence type="ECO:0008006" key="4">
    <source>
        <dbReference type="Google" id="ProtNLM"/>
    </source>
</evidence>
<organism evidence="2 3">
    <name type="scientific">Aspergillus cavernicola</name>
    <dbReference type="NCBI Taxonomy" id="176166"/>
    <lineage>
        <taxon>Eukaryota</taxon>
        <taxon>Fungi</taxon>
        <taxon>Dikarya</taxon>
        <taxon>Ascomycota</taxon>
        <taxon>Pezizomycotina</taxon>
        <taxon>Eurotiomycetes</taxon>
        <taxon>Eurotiomycetidae</taxon>
        <taxon>Eurotiales</taxon>
        <taxon>Aspergillaceae</taxon>
        <taxon>Aspergillus</taxon>
        <taxon>Aspergillus subgen. Nidulantes</taxon>
    </lineage>
</organism>
<feature type="signal peptide" evidence="1">
    <location>
        <begin position="1"/>
        <end position="25"/>
    </location>
</feature>
<evidence type="ECO:0000313" key="3">
    <source>
        <dbReference type="Proteomes" id="UP001610335"/>
    </source>
</evidence>
<keyword evidence="3" id="KW-1185">Reference proteome</keyword>
<proteinExistence type="predicted"/>
<name>A0ABR4IKH0_9EURO</name>
<evidence type="ECO:0000313" key="2">
    <source>
        <dbReference type="EMBL" id="KAL2828271.1"/>
    </source>
</evidence>
<sequence>MKSSQILPLLLSTLLTLPQITPTSAAPCAITINSTQILAIAPKSASCAGAPEAADGECATADQAAPAVSKAFNKYGITSKAEQAAVLGLIAFESGEFVYSRNHFPGVPGQGTRNMQSPAFNKEYAASLPALADRFESVQDNPAAVLDLLLEDLAVDFGSGAWFLKTQCSDSVREALQTGSEEGWEGYIVDCVGTEANEERKGYWADAVEALGN</sequence>
<evidence type="ECO:0000256" key="1">
    <source>
        <dbReference type="SAM" id="SignalP"/>
    </source>
</evidence>
<accession>A0ABR4IKH0</accession>
<keyword evidence="1" id="KW-0732">Signal</keyword>
<gene>
    <name evidence="2" type="ORF">BDW59DRAFT_159859</name>
</gene>
<dbReference type="Proteomes" id="UP001610335">
    <property type="component" value="Unassembled WGS sequence"/>
</dbReference>
<comment type="caution">
    <text evidence="2">The sequence shown here is derived from an EMBL/GenBank/DDBJ whole genome shotgun (WGS) entry which is preliminary data.</text>
</comment>
<feature type="chain" id="PRO_5047287667" description="Lysozyme-like domain-containing protein" evidence="1">
    <location>
        <begin position="26"/>
        <end position="213"/>
    </location>
</feature>
<protein>
    <recommendedName>
        <fullName evidence="4">Lysozyme-like domain-containing protein</fullName>
    </recommendedName>
</protein>
<reference evidence="2 3" key="1">
    <citation type="submission" date="2024-07" db="EMBL/GenBank/DDBJ databases">
        <title>Section-level genome sequencing and comparative genomics of Aspergillus sections Usti and Cavernicolus.</title>
        <authorList>
            <consortium name="Lawrence Berkeley National Laboratory"/>
            <person name="Nybo J.L."/>
            <person name="Vesth T.C."/>
            <person name="Theobald S."/>
            <person name="Frisvad J.C."/>
            <person name="Larsen T.O."/>
            <person name="Kjaerboelling I."/>
            <person name="Rothschild-Mancinelli K."/>
            <person name="Lyhne E.K."/>
            <person name="Kogle M.E."/>
            <person name="Barry K."/>
            <person name="Clum A."/>
            <person name="Na H."/>
            <person name="Ledsgaard L."/>
            <person name="Lin J."/>
            <person name="Lipzen A."/>
            <person name="Kuo A."/>
            <person name="Riley R."/>
            <person name="Mondo S."/>
            <person name="LaButti K."/>
            <person name="Haridas S."/>
            <person name="Pangalinan J."/>
            <person name="Salamov A.A."/>
            <person name="Simmons B.A."/>
            <person name="Magnuson J.K."/>
            <person name="Chen J."/>
            <person name="Drula E."/>
            <person name="Henrissat B."/>
            <person name="Wiebenga A."/>
            <person name="Lubbers R.J."/>
            <person name="Gomes A.C."/>
            <person name="Makela M.R."/>
            <person name="Stajich J."/>
            <person name="Grigoriev I.V."/>
            <person name="Mortensen U.H."/>
            <person name="De vries R.P."/>
            <person name="Baker S.E."/>
            <person name="Andersen M.R."/>
        </authorList>
    </citation>
    <scope>NUCLEOTIDE SEQUENCE [LARGE SCALE GENOMIC DNA]</scope>
    <source>
        <strain evidence="2 3">CBS 600.67</strain>
    </source>
</reference>